<accession>A0A1G8K083</accession>
<evidence type="ECO:0000313" key="3">
    <source>
        <dbReference type="Proteomes" id="UP000198869"/>
    </source>
</evidence>
<evidence type="ECO:0000313" key="2">
    <source>
        <dbReference type="EMBL" id="SDI36230.1"/>
    </source>
</evidence>
<name>A0A1G8K083_9FLAO</name>
<evidence type="ECO:0000259" key="1">
    <source>
        <dbReference type="Pfam" id="PF19573"/>
    </source>
</evidence>
<gene>
    <name evidence="2" type="ORF">SAMN05421846_106263</name>
</gene>
<dbReference type="InterPro" id="IPR045743">
    <property type="entry name" value="DUF6089"/>
</dbReference>
<protein>
    <submittedName>
        <fullName evidence="2">Outer membrane protein beta-barrel domain-containing protein</fullName>
    </submittedName>
</protein>
<dbReference type="Proteomes" id="UP000198869">
    <property type="component" value="Unassembled WGS sequence"/>
</dbReference>
<dbReference type="Pfam" id="PF19573">
    <property type="entry name" value="DUF6089"/>
    <property type="match status" value="1"/>
</dbReference>
<reference evidence="3" key="1">
    <citation type="submission" date="2016-10" db="EMBL/GenBank/DDBJ databases">
        <authorList>
            <person name="Varghese N."/>
            <person name="Submissions S."/>
        </authorList>
    </citation>
    <scope>NUCLEOTIDE SEQUENCE [LARGE SCALE GENOMIC DNA]</scope>
    <source>
        <strain evidence="3">DSM 17071</strain>
    </source>
</reference>
<dbReference type="AlphaFoldDB" id="A0A1G8K083"/>
<dbReference type="SUPFAM" id="SSF56925">
    <property type="entry name" value="OMPA-like"/>
    <property type="match status" value="1"/>
</dbReference>
<sequence length="312" mass="35191">MQKLNFKITINPYSFMNRKLLFSFLAALGTVVSVKAQRNELGVRLGMSNLVGDIGRTNYILQKPLDLSKASDWGVPFYGGILYRFNFNPHQTVRLDLGYNQIQFSDKVAKEEYRKNRNSFGKNNVYEASLVFEYNFFPVNNEQKSMVSPYIFGGVGALMFDAPKATFINDFKRDADGVALAPTNELDFTTTPVYSTGTKTTMNIPFGVGLKYKFNYNWAIFAEATFRYTLTDQLDYSKVLSKDVVSTYNADILSPVTGGSLLQTDAYYIVSKEREAVLLGQRNIGDGKSKDWMNTISLGLTYSFGRPPCYCD</sequence>
<dbReference type="Gene3D" id="2.40.160.20">
    <property type="match status" value="1"/>
</dbReference>
<keyword evidence="3" id="KW-1185">Reference proteome</keyword>
<dbReference type="InterPro" id="IPR011250">
    <property type="entry name" value="OMP/PagP_B-barrel"/>
</dbReference>
<organism evidence="2 3">
    <name type="scientific">Chryseobacterium taeanense</name>
    <dbReference type="NCBI Taxonomy" id="311334"/>
    <lineage>
        <taxon>Bacteria</taxon>
        <taxon>Pseudomonadati</taxon>
        <taxon>Bacteroidota</taxon>
        <taxon>Flavobacteriia</taxon>
        <taxon>Flavobacteriales</taxon>
        <taxon>Weeksellaceae</taxon>
        <taxon>Chryseobacterium group</taxon>
        <taxon>Chryseobacterium</taxon>
    </lineage>
</organism>
<feature type="domain" description="DUF6089" evidence="1">
    <location>
        <begin position="21"/>
        <end position="162"/>
    </location>
</feature>
<dbReference type="EMBL" id="FNDW01000006">
    <property type="protein sequence ID" value="SDI36230.1"/>
    <property type="molecule type" value="Genomic_DNA"/>
</dbReference>
<dbReference type="STRING" id="311334.SAMN05421846_106263"/>
<proteinExistence type="predicted"/>